<feature type="transmembrane region" description="Helical" evidence="5">
    <location>
        <begin position="137"/>
        <end position="167"/>
    </location>
</feature>
<dbReference type="GO" id="GO:0016740">
    <property type="term" value="F:transferase activity"/>
    <property type="evidence" value="ECO:0007669"/>
    <property type="project" value="UniProtKB-ARBA"/>
</dbReference>
<dbReference type="Pfam" id="PF04191">
    <property type="entry name" value="PEMT"/>
    <property type="match status" value="1"/>
</dbReference>
<keyword evidence="2 5" id="KW-0812">Transmembrane</keyword>
<feature type="transmembrane region" description="Helical" evidence="5">
    <location>
        <begin position="39"/>
        <end position="63"/>
    </location>
</feature>
<dbReference type="GO" id="GO:0012505">
    <property type="term" value="C:endomembrane system"/>
    <property type="evidence" value="ECO:0007669"/>
    <property type="project" value="UniProtKB-SubCell"/>
</dbReference>
<proteinExistence type="predicted"/>
<evidence type="ECO:0000256" key="1">
    <source>
        <dbReference type="ARBA" id="ARBA00004127"/>
    </source>
</evidence>
<dbReference type="OrthoDB" id="9809773at2"/>
<dbReference type="STRING" id="1409788.NC99_29420"/>
<dbReference type="PANTHER" id="PTHR12714:SF9">
    <property type="entry name" value="PROTEIN-S-ISOPRENYLCYSTEINE O-METHYLTRANSFERASE"/>
    <property type="match status" value="1"/>
</dbReference>
<keyword evidence="7" id="KW-1185">Reference proteome</keyword>
<evidence type="ECO:0000313" key="6">
    <source>
        <dbReference type="EMBL" id="KOH44221.1"/>
    </source>
</evidence>
<evidence type="ECO:0000256" key="2">
    <source>
        <dbReference type="ARBA" id="ARBA00022692"/>
    </source>
</evidence>
<feature type="transmembrane region" description="Helical" evidence="5">
    <location>
        <begin position="84"/>
        <end position="103"/>
    </location>
</feature>
<keyword evidence="4 5" id="KW-0472">Membrane</keyword>
<evidence type="ECO:0000256" key="4">
    <source>
        <dbReference type="ARBA" id="ARBA00023136"/>
    </source>
</evidence>
<evidence type="ECO:0000256" key="5">
    <source>
        <dbReference type="SAM" id="Phobius"/>
    </source>
</evidence>
<dbReference type="PANTHER" id="PTHR12714">
    <property type="entry name" value="PROTEIN-S ISOPRENYLCYSTEINE O-METHYLTRANSFERASE"/>
    <property type="match status" value="1"/>
</dbReference>
<dbReference type="RefSeq" id="WP_053184593.1">
    <property type="nucleotide sequence ID" value="NZ_LGIA01000168.1"/>
</dbReference>
<protein>
    <recommendedName>
        <fullName evidence="8">Isoprenylcysteine carboxylmethyltransferase family protein</fullName>
    </recommendedName>
</protein>
<name>A0A0L8V710_9BACT</name>
<dbReference type="InterPro" id="IPR007318">
    <property type="entry name" value="Phopholipid_MeTrfase"/>
</dbReference>
<keyword evidence="3 5" id="KW-1133">Transmembrane helix</keyword>
<dbReference type="AlphaFoldDB" id="A0A0L8V710"/>
<reference evidence="7" key="1">
    <citation type="submission" date="2015-07" db="EMBL/GenBank/DDBJ databases">
        <title>Genome sequencing of Sunxiuqinia dokdonensis strain SK.</title>
        <authorList>
            <person name="Ahn S."/>
            <person name="Kim B.-C."/>
        </authorList>
    </citation>
    <scope>NUCLEOTIDE SEQUENCE [LARGE SCALE GENOMIC DNA]</scope>
    <source>
        <strain evidence="7">SK</strain>
    </source>
</reference>
<gene>
    <name evidence="6" type="ORF">NC99_29420</name>
</gene>
<dbReference type="Gene3D" id="1.20.120.1630">
    <property type="match status" value="1"/>
</dbReference>
<comment type="subcellular location">
    <subcellularLocation>
        <location evidence="1">Endomembrane system</location>
        <topology evidence="1">Multi-pass membrane protein</topology>
    </subcellularLocation>
</comment>
<comment type="caution">
    <text evidence="6">The sequence shown here is derived from an EMBL/GenBank/DDBJ whole genome shotgun (WGS) entry which is preliminary data.</text>
</comment>
<evidence type="ECO:0000256" key="3">
    <source>
        <dbReference type="ARBA" id="ARBA00022989"/>
    </source>
</evidence>
<evidence type="ECO:0000313" key="7">
    <source>
        <dbReference type="Proteomes" id="UP000036958"/>
    </source>
</evidence>
<organism evidence="6 7">
    <name type="scientific">Sunxiuqinia dokdonensis</name>
    <dbReference type="NCBI Taxonomy" id="1409788"/>
    <lineage>
        <taxon>Bacteria</taxon>
        <taxon>Pseudomonadati</taxon>
        <taxon>Bacteroidota</taxon>
        <taxon>Bacteroidia</taxon>
        <taxon>Marinilabiliales</taxon>
        <taxon>Prolixibacteraceae</taxon>
        <taxon>Sunxiuqinia</taxon>
    </lineage>
</organism>
<sequence>MTLLQIGLIILSGLPILSTALLAYQLLRNGQGAFGTPTILPWLFYPAKLLTGLLMVLLFWVSLRADFFLYFPRLIQTEILEVQKLLALIFVLAGNLLLIPAYYSMSIFTRVGLPTKDHALQTKGIYRISRNPMYTSFFFFFTACFLLIPSVAIAIIGLFCLVTHHFIILNEEKFLLKAFGTDYAEYRKNTSRYL</sequence>
<accession>A0A0L8V710</accession>
<evidence type="ECO:0008006" key="8">
    <source>
        <dbReference type="Google" id="ProtNLM"/>
    </source>
</evidence>
<dbReference type="PATRIC" id="fig|1409788.3.peg.3026"/>
<dbReference type="Proteomes" id="UP000036958">
    <property type="component" value="Unassembled WGS sequence"/>
</dbReference>
<dbReference type="EMBL" id="LGIA01000168">
    <property type="protein sequence ID" value="KOH44221.1"/>
    <property type="molecule type" value="Genomic_DNA"/>
</dbReference>